<gene>
    <name evidence="2" type="ORF">LY79DRAFT_8318</name>
</gene>
<dbReference type="GeneID" id="85449384"/>
<feature type="compositionally biased region" description="Polar residues" evidence="1">
    <location>
        <begin position="30"/>
        <end position="46"/>
    </location>
</feature>
<dbReference type="RefSeq" id="XP_060420625.1">
    <property type="nucleotide sequence ID" value="XM_060565144.1"/>
</dbReference>
<dbReference type="AlphaFoldDB" id="A0AAD8QDA7"/>
<accession>A0AAD8QDA7</accession>
<dbReference type="Proteomes" id="UP001230504">
    <property type="component" value="Unassembled WGS sequence"/>
</dbReference>
<comment type="caution">
    <text evidence="2">The sequence shown here is derived from an EMBL/GenBank/DDBJ whole genome shotgun (WGS) entry which is preliminary data.</text>
</comment>
<proteinExistence type="predicted"/>
<evidence type="ECO:0000256" key="1">
    <source>
        <dbReference type="SAM" id="MobiDB-lite"/>
    </source>
</evidence>
<organism evidence="2 3">
    <name type="scientific">Colletotrichum navitas</name>
    <dbReference type="NCBI Taxonomy" id="681940"/>
    <lineage>
        <taxon>Eukaryota</taxon>
        <taxon>Fungi</taxon>
        <taxon>Dikarya</taxon>
        <taxon>Ascomycota</taxon>
        <taxon>Pezizomycotina</taxon>
        <taxon>Sordariomycetes</taxon>
        <taxon>Hypocreomycetidae</taxon>
        <taxon>Glomerellales</taxon>
        <taxon>Glomerellaceae</taxon>
        <taxon>Colletotrichum</taxon>
        <taxon>Colletotrichum graminicola species complex</taxon>
    </lineage>
</organism>
<evidence type="ECO:0000313" key="2">
    <source>
        <dbReference type="EMBL" id="KAK1600129.1"/>
    </source>
</evidence>
<dbReference type="EMBL" id="JAHLJV010000001">
    <property type="protein sequence ID" value="KAK1600129.1"/>
    <property type="molecule type" value="Genomic_DNA"/>
</dbReference>
<name>A0AAD8QDA7_9PEZI</name>
<reference evidence="2" key="1">
    <citation type="submission" date="2021-06" db="EMBL/GenBank/DDBJ databases">
        <title>Comparative genomics, transcriptomics and evolutionary studies reveal genomic signatures of adaptation to plant cell wall in hemibiotrophic fungi.</title>
        <authorList>
            <consortium name="DOE Joint Genome Institute"/>
            <person name="Baroncelli R."/>
            <person name="Diaz J.F."/>
            <person name="Benocci T."/>
            <person name="Peng M."/>
            <person name="Battaglia E."/>
            <person name="Haridas S."/>
            <person name="Andreopoulos W."/>
            <person name="Labutti K."/>
            <person name="Pangilinan J."/>
            <person name="Floch G.L."/>
            <person name="Makela M.R."/>
            <person name="Henrissat B."/>
            <person name="Grigoriev I.V."/>
            <person name="Crouch J.A."/>
            <person name="De Vries R.P."/>
            <person name="Sukno S.A."/>
            <person name="Thon M.R."/>
        </authorList>
    </citation>
    <scope>NUCLEOTIDE SEQUENCE</scope>
    <source>
        <strain evidence="2">CBS 125086</strain>
    </source>
</reference>
<keyword evidence="3" id="KW-1185">Reference proteome</keyword>
<feature type="region of interest" description="Disordered" evidence="1">
    <location>
        <begin position="30"/>
        <end position="55"/>
    </location>
</feature>
<evidence type="ECO:0000313" key="3">
    <source>
        <dbReference type="Proteomes" id="UP001230504"/>
    </source>
</evidence>
<protein>
    <submittedName>
        <fullName evidence="2">Uncharacterized protein</fullName>
    </submittedName>
</protein>
<sequence>MKRWTKRLVGQWANQRACISAKLVAPGTSRISSRLAPQNHPTQPTSNDHRLADRNEAPLPLHETYNLTKDIQDGMLVSQWKPFPSPQLANRSLFAPPQAPTRPFYKQVLTPSTSPSTCIAERPEFRGFEVLSD</sequence>